<dbReference type="InterPro" id="IPR006139">
    <property type="entry name" value="D-isomer_2_OHA_DH_cat_dom"/>
</dbReference>
<dbReference type="Gene3D" id="3.40.50.720">
    <property type="entry name" value="NAD(P)-binding Rossmann-like Domain"/>
    <property type="match status" value="2"/>
</dbReference>
<evidence type="ECO:0000256" key="1">
    <source>
        <dbReference type="ARBA" id="ARBA00005854"/>
    </source>
</evidence>
<keyword evidence="3" id="KW-0520">NAD</keyword>
<reference evidence="7 8" key="1">
    <citation type="journal article" date="2016" name="Nat. Commun.">
        <title>Thousands of microbial genomes shed light on interconnected biogeochemical processes in an aquifer system.</title>
        <authorList>
            <person name="Anantharaman K."/>
            <person name="Brown C.T."/>
            <person name="Hug L.A."/>
            <person name="Sharon I."/>
            <person name="Castelle C.J."/>
            <person name="Probst A.J."/>
            <person name="Thomas B.C."/>
            <person name="Singh A."/>
            <person name="Wilkins M.J."/>
            <person name="Karaoz U."/>
            <person name="Brodie E.L."/>
            <person name="Williams K.H."/>
            <person name="Hubbard S.S."/>
            <person name="Banfield J.F."/>
        </authorList>
    </citation>
    <scope>NUCLEOTIDE SEQUENCE [LARGE SCALE GENOMIC DNA]</scope>
</reference>
<proteinExistence type="inferred from homology"/>
<dbReference type="GO" id="GO:0051287">
    <property type="term" value="F:NAD binding"/>
    <property type="evidence" value="ECO:0007669"/>
    <property type="project" value="InterPro"/>
</dbReference>
<dbReference type="Pfam" id="PF00389">
    <property type="entry name" value="2-Hacid_dh"/>
    <property type="match status" value="1"/>
</dbReference>
<dbReference type="PROSITE" id="PS00670">
    <property type="entry name" value="D_2_HYDROXYACID_DH_2"/>
    <property type="match status" value="1"/>
</dbReference>
<evidence type="ECO:0000259" key="6">
    <source>
        <dbReference type="Pfam" id="PF02826"/>
    </source>
</evidence>
<dbReference type="CDD" id="cd12187">
    <property type="entry name" value="LDH_like_1"/>
    <property type="match status" value="1"/>
</dbReference>
<accession>A0A1G2JEW1</accession>
<dbReference type="InterPro" id="IPR029753">
    <property type="entry name" value="D-isomer_DH_CS"/>
</dbReference>
<dbReference type="PANTHER" id="PTHR43026">
    <property type="entry name" value="2-HYDROXYACID DEHYDROGENASE HOMOLOG 1-RELATED"/>
    <property type="match status" value="1"/>
</dbReference>
<dbReference type="Pfam" id="PF02826">
    <property type="entry name" value="2-Hacid_dh_C"/>
    <property type="match status" value="1"/>
</dbReference>
<dbReference type="InterPro" id="IPR036291">
    <property type="entry name" value="NAD(P)-bd_dom_sf"/>
</dbReference>
<keyword evidence="2 4" id="KW-0560">Oxidoreductase</keyword>
<dbReference type="PROSITE" id="PS00065">
    <property type="entry name" value="D_2_HYDROXYACID_DH_1"/>
    <property type="match status" value="1"/>
</dbReference>
<name>A0A1G2JEW1_9BACT</name>
<sequence length="336" mass="37520">MKIAFFETEDWEKEYIEKKFKELSLPLASFFPEPLSAKNIESAKGFEIVSPFIYSSLDKTAIENLPGLKMIATRSTGFDHIDIKTAKEKNISVSNVPFYGENTVAEHTFALILALSRKIFDSIDRVKETGDFSLQGLMGFDLKGKTIGIVGMGHIGEHVARIANGFEMNVLAFDVREDKKLAKKFNFKYAGFEDLLSGSDIITLHVPYNEKTRHLISLQNINLIKKGAYLINTARGGLIETSALAKALGDGILAGAGLDVLEEEGFIKEESQLLSRVFPNTSDIKTILQNHILIRQKNVIITPHNAFNSREAITRILDTTILNIQSFLKNKRINIV</sequence>
<comment type="caution">
    <text evidence="7">The sequence shown here is derived from an EMBL/GenBank/DDBJ whole genome shotgun (WGS) entry which is preliminary data.</text>
</comment>
<dbReference type="STRING" id="1802229.A2401_02270"/>
<evidence type="ECO:0000256" key="2">
    <source>
        <dbReference type="ARBA" id="ARBA00023002"/>
    </source>
</evidence>
<evidence type="ECO:0000313" key="8">
    <source>
        <dbReference type="Proteomes" id="UP000177751"/>
    </source>
</evidence>
<dbReference type="AlphaFoldDB" id="A0A1G2JEW1"/>
<dbReference type="Proteomes" id="UP000177751">
    <property type="component" value="Unassembled WGS sequence"/>
</dbReference>
<evidence type="ECO:0000259" key="5">
    <source>
        <dbReference type="Pfam" id="PF00389"/>
    </source>
</evidence>
<evidence type="ECO:0000313" key="7">
    <source>
        <dbReference type="EMBL" id="OGZ85592.1"/>
    </source>
</evidence>
<evidence type="ECO:0008006" key="9">
    <source>
        <dbReference type="Google" id="ProtNLM"/>
    </source>
</evidence>
<dbReference type="InterPro" id="IPR006140">
    <property type="entry name" value="D-isomer_DH_NAD-bd"/>
</dbReference>
<gene>
    <name evidence="7" type="ORF">A2401_02270</name>
</gene>
<dbReference type="InterPro" id="IPR058205">
    <property type="entry name" value="D-LDH-like"/>
</dbReference>
<dbReference type="InterPro" id="IPR029752">
    <property type="entry name" value="D-isomer_DH_CS1"/>
</dbReference>
<dbReference type="SUPFAM" id="SSF51735">
    <property type="entry name" value="NAD(P)-binding Rossmann-fold domains"/>
    <property type="match status" value="1"/>
</dbReference>
<protein>
    <recommendedName>
        <fullName evidence="9">Hydroxyacid dehydrogenase</fullName>
    </recommendedName>
</protein>
<dbReference type="EMBL" id="MHPP01000001">
    <property type="protein sequence ID" value="OGZ85592.1"/>
    <property type="molecule type" value="Genomic_DNA"/>
</dbReference>
<organism evidence="7 8">
    <name type="scientific">Candidatus Staskawiczbacteria bacterium RIFOXYC1_FULL_38_18</name>
    <dbReference type="NCBI Taxonomy" id="1802229"/>
    <lineage>
        <taxon>Bacteria</taxon>
        <taxon>Candidatus Staskawicziibacteriota</taxon>
    </lineage>
</organism>
<evidence type="ECO:0000256" key="3">
    <source>
        <dbReference type="ARBA" id="ARBA00023027"/>
    </source>
</evidence>
<feature type="domain" description="D-isomer specific 2-hydroxyacid dehydrogenase NAD-binding" evidence="6">
    <location>
        <begin position="109"/>
        <end position="306"/>
    </location>
</feature>
<feature type="domain" description="D-isomer specific 2-hydroxyacid dehydrogenase catalytic" evidence="5">
    <location>
        <begin position="10"/>
        <end position="332"/>
    </location>
</feature>
<dbReference type="SUPFAM" id="SSF52283">
    <property type="entry name" value="Formate/glycerate dehydrogenase catalytic domain-like"/>
    <property type="match status" value="1"/>
</dbReference>
<dbReference type="GO" id="GO:0008720">
    <property type="term" value="F:D-lactate dehydrogenase (NAD+) activity"/>
    <property type="evidence" value="ECO:0007669"/>
    <property type="project" value="TreeGrafter"/>
</dbReference>
<dbReference type="PANTHER" id="PTHR43026:SF1">
    <property type="entry name" value="2-HYDROXYACID DEHYDROGENASE HOMOLOG 1-RELATED"/>
    <property type="match status" value="1"/>
</dbReference>
<comment type="similarity">
    <text evidence="1 4">Belongs to the D-isomer specific 2-hydroxyacid dehydrogenase family.</text>
</comment>
<evidence type="ECO:0000256" key="4">
    <source>
        <dbReference type="RuleBase" id="RU003719"/>
    </source>
</evidence>